<evidence type="ECO:0000313" key="2">
    <source>
        <dbReference type="Proteomes" id="UP000076962"/>
    </source>
</evidence>
<protein>
    <submittedName>
        <fullName evidence="1">Uncharacterized protein</fullName>
    </submittedName>
</protein>
<reference evidence="1 2" key="1">
    <citation type="submission" date="2016-05" db="EMBL/GenBank/DDBJ databases">
        <title>Single-cell genome of chain-forming Candidatus Thiomargarita nelsonii and comparison to other large sulfur-oxidizing bacteria.</title>
        <authorList>
            <person name="Winkel M."/>
            <person name="Salman V."/>
            <person name="Woyke T."/>
            <person name="Schulz-Vogt H."/>
            <person name="Richter M."/>
            <person name="Flood B."/>
            <person name="Bailey J."/>
            <person name="Amann R."/>
            <person name="Mussmann M."/>
        </authorList>
    </citation>
    <scope>NUCLEOTIDE SEQUENCE [LARGE SCALE GENOMIC DNA]</scope>
    <source>
        <strain evidence="1 2">THI036</strain>
    </source>
</reference>
<dbReference type="AlphaFoldDB" id="A0A176RSR2"/>
<dbReference type="Proteomes" id="UP000076962">
    <property type="component" value="Unassembled WGS sequence"/>
</dbReference>
<feature type="non-terminal residue" evidence="1">
    <location>
        <position position="42"/>
    </location>
</feature>
<keyword evidence="2" id="KW-1185">Reference proteome</keyword>
<organism evidence="1 2">
    <name type="scientific">Candidatus Thiomargarita nelsonii</name>
    <dbReference type="NCBI Taxonomy" id="1003181"/>
    <lineage>
        <taxon>Bacteria</taxon>
        <taxon>Pseudomonadati</taxon>
        <taxon>Pseudomonadota</taxon>
        <taxon>Gammaproteobacteria</taxon>
        <taxon>Thiotrichales</taxon>
        <taxon>Thiotrichaceae</taxon>
        <taxon>Thiomargarita</taxon>
    </lineage>
</organism>
<sequence length="42" mass="4703">MDILPPGETIAKLGLEPNQYILFVGRLVPENCAHHLVEAFKK</sequence>
<dbReference type="EMBL" id="LUTY01003098">
    <property type="protein sequence ID" value="OAD18759.1"/>
    <property type="molecule type" value="Genomic_DNA"/>
</dbReference>
<evidence type="ECO:0000313" key="1">
    <source>
        <dbReference type="EMBL" id="OAD18759.1"/>
    </source>
</evidence>
<gene>
    <name evidence="1" type="ORF">THIOM_005640</name>
</gene>
<name>A0A176RSR2_9GAMM</name>
<proteinExistence type="predicted"/>
<accession>A0A176RSR2</accession>
<comment type="caution">
    <text evidence="1">The sequence shown here is derived from an EMBL/GenBank/DDBJ whole genome shotgun (WGS) entry which is preliminary data.</text>
</comment>